<dbReference type="RefSeq" id="WP_073825831.1">
    <property type="nucleotide sequence ID" value="NZ_MQVS01000011.1"/>
</dbReference>
<dbReference type="STRING" id="52770.BSZ40_09765"/>
<gene>
    <name evidence="1" type="ORF">BSZ40_09765</name>
</gene>
<evidence type="ECO:0000313" key="1">
    <source>
        <dbReference type="EMBL" id="OKL51032.1"/>
    </source>
</evidence>
<evidence type="ECO:0000313" key="2">
    <source>
        <dbReference type="Proteomes" id="UP000185612"/>
    </source>
</evidence>
<organism evidence="1 2">
    <name type="scientific">Buchananella hordeovulneris</name>
    <dbReference type="NCBI Taxonomy" id="52770"/>
    <lineage>
        <taxon>Bacteria</taxon>
        <taxon>Bacillati</taxon>
        <taxon>Actinomycetota</taxon>
        <taxon>Actinomycetes</taxon>
        <taxon>Actinomycetales</taxon>
        <taxon>Actinomycetaceae</taxon>
        <taxon>Buchananella</taxon>
    </lineage>
</organism>
<accession>A0A1Q5PU76</accession>
<dbReference type="OrthoDB" id="5186094at2"/>
<protein>
    <recommendedName>
        <fullName evidence="3">DUF4303 domain-containing protein</fullName>
    </recommendedName>
</protein>
<sequence length="173" mass="18855">MTAVRRWQEVEDIATDFLVRAVREVRAAHSEEQAYGAFFFLFYADGSVLYFPCVAVGTEESLARAAAASGVDDPHAIRWSGADMEYQFLPGPREQACAAQVTAWANATASEEAWFAVDDAFRACFPRAARRARALLAGQVPSGFLTLAYDQDEELIAPSLSAAELATHFPDLG</sequence>
<dbReference type="AlphaFoldDB" id="A0A1Q5PU76"/>
<dbReference type="Proteomes" id="UP000185612">
    <property type="component" value="Unassembled WGS sequence"/>
</dbReference>
<name>A0A1Q5PU76_9ACTO</name>
<reference evidence="2" key="1">
    <citation type="submission" date="2016-12" db="EMBL/GenBank/DDBJ databases">
        <authorList>
            <person name="Meng X."/>
        </authorList>
    </citation>
    <scope>NUCLEOTIDE SEQUENCE [LARGE SCALE GENOMIC DNA]</scope>
    <source>
        <strain evidence="2">DSM 20732</strain>
    </source>
</reference>
<comment type="caution">
    <text evidence="1">The sequence shown here is derived from an EMBL/GenBank/DDBJ whole genome shotgun (WGS) entry which is preliminary data.</text>
</comment>
<proteinExistence type="predicted"/>
<dbReference type="InParanoid" id="A0A1Q5PU76"/>
<keyword evidence="2" id="KW-1185">Reference proteome</keyword>
<evidence type="ECO:0008006" key="3">
    <source>
        <dbReference type="Google" id="ProtNLM"/>
    </source>
</evidence>
<dbReference type="EMBL" id="MQVS01000011">
    <property type="protein sequence ID" value="OKL51032.1"/>
    <property type="molecule type" value="Genomic_DNA"/>
</dbReference>